<evidence type="ECO:0000256" key="1">
    <source>
        <dbReference type="SAM" id="MobiDB-lite"/>
    </source>
</evidence>
<sequence length="183" mass="21447">MNSSQLDQRKMLAGVLAGKIPFSVLVDPVKKNSTSTSDKPFRMHCRMVCAIEKEDYYEVLRLAGSYEMENENDKYVAMVLVECACELIKKQEIETMEKKAKRQKRRTLPKQALKACFAHFYENNGQCTDEFKEKIVREYRVSSVQVASYFEKKTKRDEMKMKKEEKKMKMNGKTQKTTNVHNF</sequence>
<protein>
    <submittedName>
        <fullName evidence="3">Homeobox domain-containing protein</fullName>
    </submittedName>
</protein>
<dbReference type="Proteomes" id="UP000095282">
    <property type="component" value="Unplaced"/>
</dbReference>
<dbReference type="eggNOG" id="ENOG502TKET">
    <property type="taxonomic scope" value="Eukaryota"/>
</dbReference>
<keyword evidence="2" id="KW-1185">Reference proteome</keyword>
<dbReference type="AlphaFoldDB" id="A0A1I7UVQ2"/>
<feature type="compositionally biased region" description="Polar residues" evidence="1">
    <location>
        <begin position="172"/>
        <end position="183"/>
    </location>
</feature>
<organism evidence="2 3">
    <name type="scientific">Caenorhabditis tropicalis</name>
    <dbReference type="NCBI Taxonomy" id="1561998"/>
    <lineage>
        <taxon>Eukaryota</taxon>
        <taxon>Metazoa</taxon>
        <taxon>Ecdysozoa</taxon>
        <taxon>Nematoda</taxon>
        <taxon>Chromadorea</taxon>
        <taxon>Rhabditida</taxon>
        <taxon>Rhabditina</taxon>
        <taxon>Rhabditomorpha</taxon>
        <taxon>Rhabditoidea</taxon>
        <taxon>Rhabditidae</taxon>
        <taxon>Peloderinae</taxon>
        <taxon>Caenorhabditis</taxon>
    </lineage>
</organism>
<reference evidence="3" key="1">
    <citation type="submission" date="2016-11" db="UniProtKB">
        <authorList>
            <consortium name="WormBaseParasite"/>
        </authorList>
    </citation>
    <scope>IDENTIFICATION</scope>
</reference>
<feature type="region of interest" description="Disordered" evidence="1">
    <location>
        <begin position="164"/>
        <end position="183"/>
    </location>
</feature>
<accession>A0A1I7UVQ2</accession>
<proteinExistence type="predicted"/>
<name>A0A1I7UVQ2_9PELO</name>
<evidence type="ECO:0000313" key="3">
    <source>
        <dbReference type="WBParaSite" id="Csp11.Scaffold630.g19822.t1"/>
    </source>
</evidence>
<dbReference type="WBParaSite" id="Csp11.Scaffold630.g19822.t1">
    <property type="protein sequence ID" value="Csp11.Scaffold630.g19822.t1"/>
    <property type="gene ID" value="Csp11.Scaffold630.g19822"/>
</dbReference>
<evidence type="ECO:0000313" key="2">
    <source>
        <dbReference type="Proteomes" id="UP000095282"/>
    </source>
</evidence>